<comment type="subcellular location">
    <subcellularLocation>
        <location evidence="1">Membrane</location>
        <topology evidence="1">Multi-pass membrane protein</topology>
    </subcellularLocation>
</comment>
<evidence type="ECO:0000256" key="4">
    <source>
        <dbReference type="ARBA" id="ARBA00022989"/>
    </source>
</evidence>
<evidence type="ECO:0000256" key="5">
    <source>
        <dbReference type="ARBA" id="ARBA00023136"/>
    </source>
</evidence>
<dbReference type="AlphaFoldDB" id="A0A2S2CTI6"/>
<organism evidence="8 9">
    <name type="scientific">Azospirillum thermophilum</name>
    <dbReference type="NCBI Taxonomy" id="2202148"/>
    <lineage>
        <taxon>Bacteria</taxon>
        <taxon>Pseudomonadati</taxon>
        <taxon>Pseudomonadota</taxon>
        <taxon>Alphaproteobacteria</taxon>
        <taxon>Rhodospirillales</taxon>
        <taxon>Azospirillaceae</taxon>
        <taxon>Azospirillum</taxon>
    </lineage>
</organism>
<gene>
    <name evidence="8" type="ORF">DEW08_17805</name>
</gene>
<dbReference type="GO" id="GO:0016020">
    <property type="term" value="C:membrane"/>
    <property type="evidence" value="ECO:0007669"/>
    <property type="project" value="UniProtKB-SubCell"/>
</dbReference>
<dbReference type="PANTHER" id="PTHR22911">
    <property type="entry name" value="ACYL-MALONYL CONDENSING ENZYME-RELATED"/>
    <property type="match status" value="1"/>
</dbReference>
<keyword evidence="5 6" id="KW-0472">Membrane</keyword>
<feature type="transmembrane region" description="Helical" evidence="6">
    <location>
        <begin position="199"/>
        <end position="216"/>
    </location>
</feature>
<accession>A0A2S2CTI6</accession>
<evidence type="ECO:0000313" key="8">
    <source>
        <dbReference type="EMBL" id="AWK87796.1"/>
    </source>
</evidence>
<feature type="transmembrane region" description="Helical" evidence="6">
    <location>
        <begin position="113"/>
        <end position="131"/>
    </location>
</feature>
<evidence type="ECO:0000256" key="1">
    <source>
        <dbReference type="ARBA" id="ARBA00004141"/>
    </source>
</evidence>
<feature type="transmembrane region" description="Helical" evidence="6">
    <location>
        <begin position="171"/>
        <end position="193"/>
    </location>
</feature>
<evidence type="ECO:0000256" key="2">
    <source>
        <dbReference type="ARBA" id="ARBA00009853"/>
    </source>
</evidence>
<dbReference type="Gene3D" id="1.10.3730.20">
    <property type="match status" value="1"/>
</dbReference>
<evidence type="ECO:0000259" key="7">
    <source>
        <dbReference type="Pfam" id="PF00892"/>
    </source>
</evidence>
<dbReference type="Proteomes" id="UP000245629">
    <property type="component" value="Chromosome 2"/>
</dbReference>
<keyword evidence="3 6" id="KW-0812">Transmembrane</keyword>
<evidence type="ECO:0000313" key="9">
    <source>
        <dbReference type="Proteomes" id="UP000245629"/>
    </source>
</evidence>
<comment type="similarity">
    <text evidence="2">Belongs to the drug/metabolite transporter (DMT) superfamily. 10 TMS drug/metabolite exporter (DME) (TC 2.A.7.3) family.</text>
</comment>
<proteinExistence type="inferred from homology"/>
<feature type="domain" description="EamA" evidence="7">
    <location>
        <begin position="2"/>
        <end position="127"/>
    </location>
</feature>
<dbReference type="Pfam" id="PF00892">
    <property type="entry name" value="EamA"/>
    <property type="match status" value="1"/>
</dbReference>
<dbReference type="InterPro" id="IPR037185">
    <property type="entry name" value="EmrE-like"/>
</dbReference>
<dbReference type="OrthoDB" id="9812899at2"/>
<dbReference type="EMBL" id="CP029353">
    <property type="protein sequence ID" value="AWK87796.1"/>
    <property type="molecule type" value="Genomic_DNA"/>
</dbReference>
<keyword evidence="4 6" id="KW-1133">Transmembrane helix</keyword>
<feature type="transmembrane region" description="Helical" evidence="6">
    <location>
        <begin position="28"/>
        <end position="47"/>
    </location>
</feature>
<dbReference type="SUPFAM" id="SSF103481">
    <property type="entry name" value="Multidrug resistance efflux transporter EmrE"/>
    <property type="match status" value="2"/>
</dbReference>
<sequence>MLVYALVIAVGNTMIRYATRDMHAFEVVFFRNLFSLLFLVPWILRSGLAPFRTSRPKLYLTRSMTTLAAMMAWFYAVSQVPLPTATAISFTTPLFTTVGAALFLGEVVRLRRWTAVLAGLVGVLIVLRPLGGLNDGLTTLSVLVLLLHCIAAAATILQMRTLAQLDGAHVVVTYMALYVTPMALVPALFVWVWPSWEQLGFLVAMGGVLTLAQLAMTRAFSLAEASAMMPYDYARLPLTALVAWAAFGEVMDLWGWIGAAVIAGSALYSAHRDAAQRRGPRATTTPAAAAE</sequence>
<keyword evidence="9" id="KW-1185">Reference proteome</keyword>
<reference evidence="9" key="1">
    <citation type="submission" date="2018-05" db="EMBL/GenBank/DDBJ databases">
        <title>Azospirillum thermophila sp. nov., a novel isolated from hot spring.</title>
        <authorList>
            <person name="Zhao Z."/>
        </authorList>
    </citation>
    <scope>NUCLEOTIDE SEQUENCE [LARGE SCALE GENOMIC DNA]</scope>
    <source>
        <strain evidence="9">CFH 70021</strain>
    </source>
</reference>
<evidence type="ECO:0000256" key="6">
    <source>
        <dbReference type="SAM" id="Phobius"/>
    </source>
</evidence>
<dbReference type="InterPro" id="IPR000620">
    <property type="entry name" value="EamA_dom"/>
</dbReference>
<feature type="transmembrane region" description="Helical" evidence="6">
    <location>
        <begin position="82"/>
        <end position="104"/>
    </location>
</feature>
<dbReference type="PANTHER" id="PTHR22911:SF6">
    <property type="entry name" value="SOLUTE CARRIER FAMILY 35 MEMBER G1"/>
    <property type="match status" value="1"/>
</dbReference>
<feature type="transmembrane region" description="Helical" evidence="6">
    <location>
        <begin position="137"/>
        <end position="159"/>
    </location>
</feature>
<name>A0A2S2CTI6_9PROT</name>
<protein>
    <submittedName>
        <fullName evidence="8">EamA/RhaT family transporter</fullName>
    </submittedName>
</protein>
<feature type="transmembrane region" description="Helical" evidence="6">
    <location>
        <begin position="59"/>
        <end position="76"/>
    </location>
</feature>
<dbReference type="KEGG" id="azz:DEW08_17805"/>
<evidence type="ECO:0000256" key="3">
    <source>
        <dbReference type="ARBA" id="ARBA00022692"/>
    </source>
</evidence>